<dbReference type="Pfam" id="PF12728">
    <property type="entry name" value="HTH_17"/>
    <property type="match status" value="1"/>
</dbReference>
<accession>A0ABQ1G6T0</accession>
<dbReference type="Proteomes" id="UP000609323">
    <property type="component" value="Unassembled WGS sequence"/>
</dbReference>
<dbReference type="Gene3D" id="1.10.1660.10">
    <property type="match status" value="1"/>
</dbReference>
<dbReference type="SUPFAM" id="SSF46955">
    <property type="entry name" value="Putative DNA-binding domain"/>
    <property type="match status" value="1"/>
</dbReference>
<dbReference type="InterPro" id="IPR009061">
    <property type="entry name" value="DNA-bd_dom_put_sf"/>
</dbReference>
<evidence type="ECO:0000313" key="2">
    <source>
        <dbReference type="EMBL" id="GGA37848.1"/>
    </source>
</evidence>
<evidence type="ECO:0000259" key="1">
    <source>
        <dbReference type="Pfam" id="PF12728"/>
    </source>
</evidence>
<evidence type="ECO:0000313" key="3">
    <source>
        <dbReference type="Proteomes" id="UP000609323"/>
    </source>
</evidence>
<dbReference type="InterPro" id="IPR010093">
    <property type="entry name" value="SinI_DNA-bd"/>
</dbReference>
<name>A0ABQ1G6T0_9BACL</name>
<dbReference type="NCBIfam" id="TIGR01764">
    <property type="entry name" value="excise"/>
    <property type="match status" value="1"/>
</dbReference>
<gene>
    <name evidence="2" type="ORF">GCM10010917_23850</name>
</gene>
<dbReference type="InterPro" id="IPR041657">
    <property type="entry name" value="HTH_17"/>
</dbReference>
<organism evidence="2 3">
    <name type="scientific">Paenibacillus physcomitrellae</name>
    <dbReference type="NCBI Taxonomy" id="1619311"/>
    <lineage>
        <taxon>Bacteria</taxon>
        <taxon>Bacillati</taxon>
        <taxon>Bacillota</taxon>
        <taxon>Bacilli</taxon>
        <taxon>Bacillales</taxon>
        <taxon>Paenibacillaceae</taxon>
        <taxon>Paenibacillus</taxon>
    </lineage>
</organism>
<comment type="caution">
    <text evidence="2">The sequence shown here is derived from an EMBL/GenBank/DDBJ whole genome shotgun (WGS) entry which is preliminary data.</text>
</comment>
<dbReference type="RefSeq" id="WP_174704780.1">
    <property type="nucleotide sequence ID" value="NZ_BMHF01000007.1"/>
</dbReference>
<proteinExistence type="predicted"/>
<feature type="domain" description="Helix-turn-helix" evidence="1">
    <location>
        <begin position="8"/>
        <end position="56"/>
    </location>
</feature>
<protein>
    <recommendedName>
        <fullName evidence="1">Helix-turn-helix domain-containing protein</fullName>
    </recommendedName>
</protein>
<sequence>MENFIGKLYSVSEVAELLNVDVKTVYLWQKEKKLPALKLGGSTWRIREQDLKLFILEAIEEGRK</sequence>
<reference evidence="3" key="1">
    <citation type="journal article" date="2019" name="Int. J. Syst. Evol. Microbiol.">
        <title>The Global Catalogue of Microorganisms (GCM) 10K type strain sequencing project: providing services to taxonomists for standard genome sequencing and annotation.</title>
        <authorList>
            <consortium name="The Broad Institute Genomics Platform"/>
            <consortium name="The Broad Institute Genome Sequencing Center for Infectious Disease"/>
            <person name="Wu L."/>
            <person name="Ma J."/>
        </authorList>
    </citation>
    <scope>NUCLEOTIDE SEQUENCE [LARGE SCALE GENOMIC DNA]</scope>
    <source>
        <strain evidence="3">CGMCC 1.15044</strain>
    </source>
</reference>
<dbReference type="EMBL" id="BMHF01000007">
    <property type="protein sequence ID" value="GGA37848.1"/>
    <property type="molecule type" value="Genomic_DNA"/>
</dbReference>
<keyword evidence="3" id="KW-1185">Reference proteome</keyword>